<feature type="domain" description="Phosphate acetyl/butaryl transferase" evidence="4">
    <location>
        <begin position="94"/>
        <end position="308"/>
    </location>
</feature>
<dbReference type="InterPro" id="IPR050500">
    <property type="entry name" value="Phos_Acetyltrans/Butyryltrans"/>
</dbReference>
<dbReference type="HOGENOM" id="CLU_056531_1_0_5"/>
<evidence type="ECO:0000313" key="6">
    <source>
        <dbReference type="Proteomes" id="UP000004291"/>
    </source>
</evidence>
<dbReference type="GO" id="GO:0050182">
    <property type="term" value="F:phosphate butyryltransferase activity"/>
    <property type="evidence" value="ECO:0007669"/>
    <property type="project" value="UniProtKB-EC"/>
</dbReference>
<dbReference type="Proteomes" id="UP000004291">
    <property type="component" value="Chromosome"/>
</dbReference>
<protein>
    <submittedName>
        <fullName evidence="5">Phosphotransacetylase</fullName>
        <ecNumber evidence="5">2.3.1.19</ecNumber>
        <ecNumber evidence="5">2.3.1.8</ecNumber>
    </submittedName>
</protein>
<reference evidence="5 6" key="1">
    <citation type="submission" date="2007-10" db="EMBL/GenBank/DDBJ databases">
        <authorList>
            <person name="Wagner-Dobler I."/>
            <person name="Ferriera S."/>
            <person name="Johnson J."/>
            <person name="Kravitz S."/>
            <person name="Beeson K."/>
            <person name="Sutton G."/>
            <person name="Rogers Y.-H."/>
            <person name="Friedman R."/>
            <person name="Frazier M."/>
            <person name="Venter J.C."/>
        </authorList>
    </citation>
    <scope>NUCLEOTIDE SEQUENCE [LARGE SCALE GENOMIC DNA]</scope>
    <source>
        <strain evidence="5 6">DFL-43</strain>
    </source>
</reference>
<evidence type="ECO:0000256" key="1">
    <source>
        <dbReference type="ARBA" id="ARBA00005656"/>
    </source>
</evidence>
<evidence type="ECO:0000256" key="3">
    <source>
        <dbReference type="ARBA" id="ARBA00023315"/>
    </source>
</evidence>
<dbReference type="GO" id="GO:0008959">
    <property type="term" value="F:phosphate acetyltransferase activity"/>
    <property type="evidence" value="ECO:0007669"/>
    <property type="project" value="UniProtKB-EC"/>
</dbReference>
<dbReference type="Gene3D" id="3.40.718.10">
    <property type="entry name" value="Isopropylmalate Dehydrogenase"/>
    <property type="match status" value="1"/>
</dbReference>
<dbReference type="NCBIfam" id="NF006045">
    <property type="entry name" value="PRK08190.1"/>
    <property type="match status" value="1"/>
</dbReference>
<dbReference type="EMBL" id="ABIA03000004">
    <property type="protein sequence ID" value="EDQ31607.2"/>
    <property type="molecule type" value="Genomic_DNA"/>
</dbReference>
<organism evidence="5 6">
    <name type="scientific">Hoeflea phototrophica (strain DSM 17068 / NCIMB 14078 / DFL-43)</name>
    <dbReference type="NCBI Taxonomy" id="411684"/>
    <lineage>
        <taxon>Bacteria</taxon>
        <taxon>Pseudomonadati</taxon>
        <taxon>Pseudomonadota</taxon>
        <taxon>Alphaproteobacteria</taxon>
        <taxon>Hyphomicrobiales</taxon>
        <taxon>Rhizobiaceae</taxon>
        <taxon>Hoeflea</taxon>
    </lineage>
</organism>
<accession>A9DGE0</accession>
<evidence type="ECO:0000313" key="5">
    <source>
        <dbReference type="EMBL" id="EDQ31607.2"/>
    </source>
</evidence>
<sequence length="324" mass="33703">MDLIGNRSRDRIATGDRVQSALVERARALDPLLTVVVHPCDALSLGGALAARDEGMITPVLVGPRAKIQAASETAGLDLTGLEIVDAPHSHAAAEVAVALVHEGRAGALMKGKLHTDELLSAVLDKAKGLRTERRLSHVFALDVPGQDRTLFVTDAAINISPDLEALKDIVQNAIDLAIALGVEVPLVALLSAVETVTSKLPSTLLAAAICKMHDRGQIVGGKVDGPLAFDNAISPAAAAAKGIVSDVAGHADILVAPDLESGNMMAKQLIYLAGASSAGIALGARVPIMLTSRSDTVDARIVSAALAKVFYHWRRERPLEVPG</sequence>
<dbReference type="PIRSF" id="PIRSF000428">
    <property type="entry name" value="P_Ac_trans"/>
    <property type="match status" value="1"/>
</dbReference>
<dbReference type="InterPro" id="IPR002505">
    <property type="entry name" value="PTA_PTB"/>
</dbReference>
<keyword evidence="6" id="KW-1185">Reference proteome</keyword>
<proteinExistence type="inferred from homology"/>
<keyword evidence="2 5" id="KW-0808">Transferase</keyword>
<dbReference type="EC" id="2.3.1.8" evidence="5"/>
<evidence type="ECO:0000259" key="4">
    <source>
        <dbReference type="Pfam" id="PF01515"/>
    </source>
</evidence>
<keyword evidence="3 5" id="KW-0012">Acyltransferase</keyword>
<dbReference type="SUPFAM" id="SSF53659">
    <property type="entry name" value="Isocitrate/Isopropylmalate dehydrogenase-like"/>
    <property type="match status" value="1"/>
</dbReference>
<comment type="similarity">
    <text evidence="1">Belongs to the phosphate acetyltransferase and butyryltransferase family.</text>
</comment>
<name>A9DGE0_HOEPD</name>
<gene>
    <name evidence="5" type="ORF">HPDFL43_11246</name>
</gene>
<dbReference type="Pfam" id="PF01515">
    <property type="entry name" value="PTA_PTB"/>
    <property type="match status" value="1"/>
</dbReference>
<dbReference type="EC" id="2.3.1.19" evidence="5"/>
<dbReference type="STRING" id="411684.HPDFL43_11246"/>
<reference evidence="5 6" key="2">
    <citation type="submission" date="2012-06" db="EMBL/GenBank/DDBJ databases">
        <authorList>
            <person name="Fiebig A."/>
        </authorList>
    </citation>
    <scope>NUCLEOTIDE SEQUENCE [LARGE SCALE GENOMIC DNA]</scope>
    <source>
        <strain evidence="5 6">DFL-43</strain>
    </source>
</reference>
<dbReference type="eggNOG" id="COG0280">
    <property type="taxonomic scope" value="Bacteria"/>
</dbReference>
<evidence type="ECO:0000256" key="2">
    <source>
        <dbReference type="ARBA" id="ARBA00022679"/>
    </source>
</evidence>
<dbReference type="PANTHER" id="PTHR43356">
    <property type="entry name" value="PHOSPHATE ACETYLTRANSFERASE"/>
    <property type="match status" value="1"/>
</dbReference>
<dbReference type="NCBIfam" id="NF008852">
    <property type="entry name" value="PRK11890.1"/>
    <property type="match status" value="1"/>
</dbReference>
<dbReference type="AlphaFoldDB" id="A9DGE0"/>
<dbReference type="PANTHER" id="PTHR43356:SF2">
    <property type="entry name" value="PHOSPHATE ACETYLTRANSFERASE"/>
    <property type="match status" value="1"/>
</dbReference>
<comment type="caution">
    <text evidence="5">The sequence shown here is derived from an EMBL/GenBank/DDBJ whole genome shotgun (WGS) entry which is preliminary data.</text>
</comment>
<dbReference type="InterPro" id="IPR012147">
    <property type="entry name" value="P_Ac_Bu_trans"/>
</dbReference>